<feature type="signal peptide" evidence="4">
    <location>
        <begin position="1"/>
        <end position="22"/>
    </location>
</feature>
<evidence type="ECO:0008006" key="10">
    <source>
        <dbReference type="Google" id="ProtNLM"/>
    </source>
</evidence>
<keyword evidence="3" id="KW-0325">Glycoprotein</keyword>
<protein>
    <recommendedName>
        <fullName evidence="10">Laccase</fullName>
    </recommendedName>
</protein>
<reference evidence="9" key="1">
    <citation type="submission" date="2014-03" db="EMBL/GenBank/DDBJ databases">
        <title>The Genome Sequence of Puccinia striiformis f. sp. tritici PST-78.</title>
        <authorList>
            <consortium name="The Broad Institute Genome Sequencing Platform"/>
            <person name="Cuomo C."/>
            <person name="Hulbert S."/>
            <person name="Chen X."/>
            <person name="Walker B."/>
            <person name="Young S.K."/>
            <person name="Zeng Q."/>
            <person name="Gargeya S."/>
            <person name="Fitzgerald M."/>
            <person name="Haas B."/>
            <person name="Abouelleil A."/>
            <person name="Alvarado L."/>
            <person name="Arachchi H.M."/>
            <person name="Berlin A.M."/>
            <person name="Chapman S.B."/>
            <person name="Goldberg J."/>
            <person name="Griggs A."/>
            <person name="Gujja S."/>
            <person name="Hansen M."/>
            <person name="Howarth C."/>
            <person name="Imamovic A."/>
            <person name="Larimer J."/>
            <person name="McCowan C."/>
            <person name="Montmayeur A."/>
            <person name="Murphy C."/>
            <person name="Neiman D."/>
            <person name="Pearson M."/>
            <person name="Priest M."/>
            <person name="Roberts A."/>
            <person name="Saif S."/>
            <person name="Shea T."/>
            <person name="Sisk P."/>
            <person name="Sykes S."/>
            <person name="Wortman J."/>
            <person name="Nusbaum C."/>
            <person name="Birren B."/>
        </authorList>
    </citation>
    <scope>NUCLEOTIDE SEQUENCE [LARGE SCALE GENOMIC DNA]</scope>
    <source>
        <strain evidence="9">race PST-78</strain>
    </source>
</reference>
<dbReference type="OrthoDB" id="2121828at2759"/>
<dbReference type="InterPro" id="IPR011707">
    <property type="entry name" value="Cu-oxidase-like_N"/>
</dbReference>
<dbReference type="GO" id="GO:0016491">
    <property type="term" value="F:oxidoreductase activity"/>
    <property type="evidence" value="ECO:0007669"/>
    <property type="project" value="InterPro"/>
</dbReference>
<evidence type="ECO:0000313" key="9">
    <source>
        <dbReference type="Proteomes" id="UP000054564"/>
    </source>
</evidence>
<dbReference type="CDD" id="cd13904">
    <property type="entry name" value="CuRO_3_Diphenol_Ox"/>
    <property type="match status" value="1"/>
</dbReference>
<dbReference type="Proteomes" id="UP000054564">
    <property type="component" value="Unassembled WGS sequence"/>
</dbReference>
<evidence type="ECO:0000313" key="8">
    <source>
        <dbReference type="EMBL" id="KNE97251.1"/>
    </source>
</evidence>
<dbReference type="Pfam" id="PF07731">
    <property type="entry name" value="Cu-oxidase_2"/>
    <property type="match status" value="1"/>
</dbReference>
<keyword evidence="9" id="KW-1185">Reference proteome</keyword>
<dbReference type="AlphaFoldDB" id="A0A0L0VDI1"/>
<evidence type="ECO:0000256" key="1">
    <source>
        <dbReference type="ARBA" id="ARBA00010609"/>
    </source>
</evidence>
<dbReference type="SUPFAM" id="SSF49503">
    <property type="entry name" value="Cupredoxins"/>
    <property type="match status" value="3"/>
</dbReference>
<dbReference type="InterPro" id="IPR011706">
    <property type="entry name" value="Cu-oxidase_C"/>
</dbReference>
<dbReference type="EMBL" id="AJIL01000071">
    <property type="protein sequence ID" value="KNE97251.1"/>
    <property type="molecule type" value="Genomic_DNA"/>
</dbReference>
<dbReference type="STRING" id="1165861.A0A0L0VDI1"/>
<keyword evidence="2" id="KW-0186">Copper</keyword>
<evidence type="ECO:0000256" key="3">
    <source>
        <dbReference type="ARBA" id="ARBA00023180"/>
    </source>
</evidence>
<organism evidence="8 9">
    <name type="scientific">Puccinia striiformis f. sp. tritici PST-78</name>
    <dbReference type="NCBI Taxonomy" id="1165861"/>
    <lineage>
        <taxon>Eukaryota</taxon>
        <taxon>Fungi</taxon>
        <taxon>Dikarya</taxon>
        <taxon>Basidiomycota</taxon>
        <taxon>Pucciniomycotina</taxon>
        <taxon>Pucciniomycetes</taxon>
        <taxon>Pucciniales</taxon>
        <taxon>Pucciniaceae</taxon>
        <taxon>Puccinia</taxon>
    </lineage>
</organism>
<feature type="chain" id="PRO_5005549825" description="Laccase" evidence="4">
    <location>
        <begin position="23"/>
        <end position="635"/>
    </location>
</feature>
<evidence type="ECO:0000259" key="5">
    <source>
        <dbReference type="Pfam" id="PF00394"/>
    </source>
</evidence>
<dbReference type="Gene3D" id="2.60.40.420">
    <property type="entry name" value="Cupredoxins - blue copper proteins"/>
    <property type="match status" value="3"/>
</dbReference>
<feature type="domain" description="Plastocyanin-like" evidence="6">
    <location>
        <begin position="508"/>
        <end position="610"/>
    </location>
</feature>
<gene>
    <name evidence="8" type="ORF">PSTG_09514</name>
</gene>
<dbReference type="Pfam" id="PF00394">
    <property type="entry name" value="Cu-oxidase"/>
    <property type="match status" value="1"/>
</dbReference>
<dbReference type="InterPro" id="IPR001117">
    <property type="entry name" value="Cu-oxidase_2nd"/>
</dbReference>
<evidence type="ECO:0000259" key="7">
    <source>
        <dbReference type="Pfam" id="PF07732"/>
    </source>
</evidence>
<evidence type="ECO:0000256" key="2">
    <source>
        <dbReference type="ARBA" id="ARBA00023008"/>
    </source>
</evidence>
<dbReference type="PANTHER" id="PTHR11709:SF414">
    <property type="entry name" value="ADR239WP"/>
    <property type="match status" value="1"/>
</dbReference>
<keyword evidence="4" id="KW-0732">Signal</keyword>
<sequence>MMAGVQIFYILLFIINILSATASRYHSESTTSMSYNSSYSSLASGEDGARYSEDGARYGEDMYSSKEQVRFNSPDLVLSANHVITNEPRTREYTFVVTNQTGAPDGFLRSMLVINGQYPGPLIEANEGDTINVLVVNRMNRPVSIHWHGLHQKGTPWMDGVSGVTDCPIQPGVSFLYSFTVQGQFGTFWYHAHTRNLKADGIVGPLIVHSPRDPLVRGRDFDEDMIVVVSDWYHDTSTYILGEQLSTRGYNGSFAAPSPNSAIMNGIGYFDCLRYAPGRQCQTRTQPLELSVKPNSKTRLRFIQSSSHALFRISVDSHRLDIIEADATPVQSQFHMERVQIHGGERYSVILNTANDREGDSFYLRAAIDIDCLAWVAPGLENAAGNTAKAVIRVTNRSTMTEGSSLRLPRDADWPPSSIGTCYDVDSTALTPRLRPSLTTNAVGRVFFNVSFGTIVVVDQPTASARRVLGRFFVDNTTYIARLQKPLLHHMLQGGAGRLNSSEVASETLPTPGVWDIVINNLDVAREHPFHLHGMDTCLVARGPGALNDLTATKVRYNTETPVCRDVHVLPGNTYNVLRVQANNPGVWFFHCHLGWHLGAGFAGVVVLQPDVVAQMQLPPKSRALCQSQDVADDL</sequence>
<evidence type="ECO:0000256" key="4">
    <source>
        <dbReference type="SAM" id="SignalP"/>
    </source>
</evidence>
<dbReference type="CDD" id="cd13857">
    <property type="entry name" value="CuRO_1_Diphenol_Ox"/>
    <property type="match status" value="1"/>
</dbReference>
<comment type="caution">
    <text evidence="8">The sequence shown here is derived from an EMBL/GenBank/DDBJ whole genome shotgun (WGS) entry which is preliminary data.</text>
</comment>
<feature type="domain" description="Plastocyanin-like" evidence="7">
    <location>
        <begin position="97"/>
        <end position="212"/>
    </location>
</feature>
<proteinExistence type="inferred from homology"/>
<dbReference type="Pfam" id="PF07732">
    <property type="entry name" value="Cu-oxidase_3"/>
    <property type="match status" value="1"/>
</dbReference>
<dbReference type="PANTHER" id="PTHR11709">
    <property type="entry name" value="MULTI-COPPER OXIDASE"/>
    <property type="match status" value="1"/>
</dbReference>
<evidence type="ECO:0000259" key="6">
    <source>
        <dbReference type="Pfam" id="PF07731"/>
    </source>
</evidence>
<dbReference type="GO" id="GO:0005507">
    <property type="term" value="F:copper ion binding"/>
    <property type="evidence" value="ECO:0007669"/>
    <property type="project" value="InterPro"/>
</dbReference>
<feature type="domain" description="Plastocyanin-like" evidence="5">
    <location>
        <begin position="224"/>
        <end position="367"/>
    </location>
</feature>
<comment type="similarity">
    <text evidence="1">Belongs to the multicopper oxidase family.</text>
</comment>
<dbReference type="InterPro" id="IPR008972">
    <property type="entry name" value="Cupredoxin"/>
</dbReference>
<dbReference type="InterPro" id="IPR045087">
    <property type="entry name" value="Cu-oxidase_fam"/>
</dbReference>
<name>A0A0L0VDI1_9BASI</name>
<accession>A0A0L0VDI1</accession>